<evidence type="ECO:0000259" key="1">
    <source>
        <dbReference type="Pfam" id="PF07484"/>
    </source>
</evidence>
<dbReference type="InterPro" id="IPR011083">
    <property type="entry name" value="Phage_tail_collar_dom"/>
</dbReference>
<accession>A0AAU7LYM6</accession>
<dbReference type="EMBL" id="CP157677">
    <property type="protein sequence ID" value="XBP72745.1"/>
    <property type="molecule type" value="Genomic_DNA"/>
</dbReference>
<name>A0AAU7LYM6_9BURK</name>
<evidence type="ECO:0000313" key="2">
    <source>
        <dbReference type="EMBL" id="XBP72745.1"/>
    </source>
</evidence>
<protein>
    <submittedName>
        <fullName evidence="2">Tail fiber protein</fullName>
    </submittedName>
</protein>
<dbReference type="Pfam" id="PF07484">
    <property type="entry name" value="Collar"/>
    <property type="match status" value="1"/>
</dbReference>
<reference evidence="2" key="1">
    <citation type="submission" date="2024-05" db="EMBL/GenBank/DDBJ databases">
        <authorList>
            <person name="Bunk B."/>
            <person name="Swiderski J."/>
            <person name="Sproer C."/>
            <person name="Thiel V."/>
        </authorList>
    </citation>
    <scope>NUCLEOTIDE SEQUENCE</scope>
    <source>
        <strain evidence="2">DSM 17735</strain>
        <plasmid evidence="2">p2</plasmid>
    </source>
</reference>
<keyword evidence="2" id="KW-0614">Plasmid</keyword>
<dbReference type="RefSeq" id="WP_349282513.1">
    <property type="nucleotide sequence ID" value="NZ_CP157677.1"/>
</dbReference>
<gene>
    <name evidence="2" type="ORF">ABLV49_23335</name>
</gene>
<organism evidence="2">
    <name type="scientific">Polaromonas hydrogenivorans</name>
    <dbReference type="NCBI Taxonomy" id="335476"/>
    <lineage>
        <taxon>Bacteria</taxon>
        <taxon>Pseudomonadati</taxon>
        <taxon>Pseudomonadota</taxon>
        <taxon>Betaproteobacteria</taxon>
        <taxon>Burkholderiales</taxon>
        <taxon>Comamonadaceae</taxon>
        <taxon>Polaromonas</taxon>
    </lineage>
</organism>
<dbReference type="AlphaFoldDB" id="A0AAU7LYM6"/>
<sequence>MPNRPASGENTNIALRPAGVMNLTIRQQCPYRSSRFTATIGSLTMEPFLGQIQLLPYNFAPNGWAFCEGQLMAISQNTALFSLLGTTYGGDGATTFALPNLKGKEPDPNTHFCIALEGYIRPGPNMPCPLLGRGIALGGGFTGRCGFIGTRPRLRVWGPGPVRA</sequence>
<proteinExistence type="predicted"/>
<dbReference type="Gene3D" id="3.90.1340.10">
    <property type="entry name" value="Phage tail collar domain"/>
    <property type="match status" value="1"/>
</dbReference>
<dbReference type="InterPro" id="IPR037053">
    <property type="entry name" value="Phage_tail_collar_dom_sf"/>
</dbReference>
<feature type="domain" description="Phage tail collar" evidence="1">
    <location>
        <begin position="50"/>
        <end position="105"/>
    </location>
</feature>
<dbReference type="SUPFAM" id="SSF88874">
    <property type="entry name" value="Receptor-binding domain of short tail fibre protein gp12"/>
    <property type="match status" value="1"/>
</dbReference>
<geneLocation type="plasmid" evidence="2">
    <name>p2</name>
</geneLocation>